<keyword evidence="2" id="KW-1133">Transmembrane helix</keyword>
<keyword evidence="2" id="KW-0812">Transmembrane</keyword>
<dbReference type="EMBL" id="CP036433">
    <property type="protein sequence ID" value="QDU93678.1"/>
    <property type="molecule type" value="Genomic_DNA"/>
</dbReference>
<feature type="transmembrane region" description="Helical" evidence="2">
    <location>
        <begin position="122"/>
        <end position="143"/>
    </location>
</feature>
<reference evidence="3 4" key="1">
    <citation type="submission" date="2019-02" db="EMBL/GenBank/DDBJ databases">
        <title>Deep-cultivation of Planctomycetes and their phenomic and genomic characterization uncovers novel biology.</title>
        <authorList>
            <person name="Wiegand S."/>
            <person name="Jogler M."/>
            <person name="Boedeker C."/>
            <person name="Pinto D."/>
            <person name="Vollmers J."/>
            <person name="Rivas-Marin E."/>
            <person name="Kohn T."/>
            <person name="Peeters S.H."/>
            <person name="Heuer A."/>
            <person name="Rast P."/>
            <person name="Oberbeckmann S."/>
            <person name="Bunk B."/>
            <person name="Jeske O."/>
            <person name="Meyerdierks A."/>
            <person name="Storesund J.E."/>
            <person name="Kallscheuer N."/>
            <person name="Luecker S."/>
            <person name="Lage O.M."/>
            <person name="Pohl T."/>
            <person name="Merkel B.J."/>
            <person name="Hornburger P."/>
            <person name="Mueller R.-W."/>
            <person name="Bruemmer F."/>
            <person name="Labrenz M."/>
            <person name="Spormann A.M."/>
            <person name="Op den Camp H."/>
            <person name="Overmann J."/>
            <person name="Amann R."/>
            <person name="Jetten M.S.M."/>
            <person name="Mascher T."/>
            <person name="Medema M.H."/>
            <person name="Devos D.P."/>
            <person name="Kaster A.-K."/>
            <person name="Ovreas L."/>
            <person name="Rohde M."/>
            <person name="Galperin M.Y."/>
            <person name="Jogler C."/>
        </authorList>
    </citation>
    <scope>NUCLEOTIDE SEQUENCE [LARGE SCALE GENOMIC DNA]</scope>
    <source>
        <strain evidence="3 4">Pla85_3_4</strain>
    </source>
</reference>
<name>A0A518DPB1_9BACT</name>
<accession>A0A518DPB1</accession>
<keyword evidence="2" id="KW-0472">Membrane</keyword>
<dbReference type="Proteomes" id="UP000317648">
    <property type="component" value="Chromosome"/>
</dbReference>
<proteinExistence type="predicted"/>
<protein>
    <submittedName>
        <fullName evidence="3">Uncharacterized protein</fullName>
    </submittedName>
</protein>
<dbReference type="KEGG" id="lcre:Pla8534_14590"/>
<feature type="region of interest" description="Disordered" evidence="1">
    <location>
        <begin position="90"/>
        <end position="116"/>
    </location>
</feature>
<dbReference type="RefSeq" id="WP_145050774.1">
    <property type="nucleotide sequence ID" value="NZ_CP036433.1"/>
</dbReference>
<evidence type="ECO:0000256" key="2">
    <source>
        <dbReference type="SAM" id="Phobius"/>
    </source>
</evidence>
<sequence length="224" mass="23168">MNAVSKGWCARLLASTVFLGVCVLLTGTTMADIRPPGGGPRVGPRPGPGPQFGPRPINEVHTLSVEVHAQTAQDGRMRIGIPDSLLRPAGRFGAGAPGSAPLQSAPPGSAAPQSAPPALPGLSTVVAGVALSLALMLGGLWAFRRWNGAPLPRTVKVGAALSVALAIGAISWSTATADFRPAPRPQGDFEADVKFLPRTEEVHLYLSVSQAEEILRLVRQKAGN</sequence>
<organism evidence="3 4">
    <name type="scientific">Lignipirellula cremea</name>
    <dbReference type="NCBI Taxonomy" id="2528010"/>
    <lineage>
        <taxon>Bacteria</taxon>
        <taxon>Pseudomonadati</taxon>
        <taxon>Planctomycetota</taxon>
        <taxon>Planctomycetia</taxon>
        <taxon>Pirellulales</taxon>
        <taxon>Pirellulaceae</taxon>
        <taxon>Lignipirellula</taxon>
    </lineage>
</organism>
<keyword evidence="4" id="KW-1185">Reference proteome</keyword>
<gene>
    <name evidence="3" type="ORF">Pla8534_14590</name>
</gene>
<evidence type="ECO:0000256" key="1">
    <source>
        <dbReference type="SAM" id="MobiDB-lite"/>
    </source>
</evidence>
<feature type="compositionally biased region" description="Low complexity" evidence="1">
    <location>
        <begin position="97"/>
        <end position="113"/>
    </location>
</feature>
<feature type="region of interest" description="Disordered" evidence="1">
    <location>
        <begin position="30"/>
        <end position="52"/>
    </location>
</feature>
<evidence type="ECO:0000313" key="3">
    <source>
        <dbReference type="EMBL" id="QDU93678.1"/>
    </source>
</evidence>
<dbReference type="AlphaFoldDB" id="A0A518DPB1"/>
<feature type="compositionally biased region" description="Pro residues" evidence="1">
    <location>
        <begin position="43"/>
        <end position="52"/>
    </location>
</feature>
<feature type="transmembrane region" description="Helical" evidence="2">
    <location>
        <begin position="155"/>
        <end position="175"/>
    </location>
</feature>
<evidence type="ECO:0000313" key="4">
    <source>
        <dbReference type="Proteomes" id="UP000317648"/>
    </source>
</evidence>